<accession>G0U1X3</accession>
<dbReference type="GO" id="GO:0008270">
    <property type="term" value="F:zinc ion binding"/>
    <property type="evidence" value="ECO:0007669"/>
    <property type="project" value="TreeGrafter"/>
</dbReference>
<gene>
    <name evidence="3" type="ORF">TVY486_0900960</name>
</gene>
<sequence>MLSASIKFGSLVHLSELPEELRRLANSAIDVHTRSYCPYSKFAVGAALLHSDKAITTGVNYENCVYKGTCAEVCAICTANTLGRRTAEAVAVYGRSLLPEVTAAADSVTPPCGFCRQALIEVADISGNFDDFLVVLVSFSKEHARLMKLRDLAPMPFRPSDVGVDIVALANGDVAGMAQTKFAEAANAAT</sequence>
<comment type="similarity">
    <text evidence="1">Belongs to the cytidine and deoxycytidylate deaminase family.</text>
</comment>
<dbReference type="SUPFAM" id="SSF53927">
    <property type="entry name" value="Cytidine deaminase-like"/>
    <property type="match status" value="1"/>
</dbReference>
<dbReference type="NCBIfam" id="NF004064">
    <property type="entry name" value="PRK05578.1"/>
    <property type="match status" value="1"/>
</dbReference>
<dbReference type="AlphaFoldDB" id="G0U1X3"/>
<dbReference type="GO" id="GO:0055086">
    <property type="term" value="P:nucleobase-containing small molecule metabolic process"/>
    <property type="evidence" value="ECO:0007669"/>
    <property type="project" value="UniProtKB-ARBA"/>
</dbReference>
<reference evidence="3" key="1">
    <citation type="journal article" date="2012" name="Proc. Natl. Acad. Sci. U.S.A.">
        <title>Antigenic diversity is generated by distinct evolutionary mechanisms in African trypanosome species.</title>
        <authorList>
            <person name="Jackson A.P."/>
            <person name="Berry A."/>
            <person name="Aslett M."/>
            <person name="Allison H.C."/>
            <person name="Burton P."/>
            <person name="Vavrova-Anderson J."/>
            <person name="Brown R."/>
            <person name="Browne H."/>
            <person name="Corton N."/>
            <person name="Hauser H."/>
            <person name="Gamble J."/>
            <person name="Gilderthorp R."/>
            <person name="Marcello L."/>
            <person name="McQuillan J."/>
            <person name="Otto T.D."/>
            <person name="Quail M.A."/>
            <person name="Sanders M.J."/>
            <person name="van Tonder A."/>
            <person name="Ginger M.L."/>
            <person name="Field M.C."/>
            <person name="Barry J.D."/>
            <person name="Hertz-Fowler C."/>
            <person name="Berriman M."/>
        </authorList>
    </citation>
    <scope>NUCLEOTIDE SEQUENCE</scope>
    <source>
        <strain evidence="3">Y486</strain>
    </source>
</reference>
<name>G0U1X3_TRYVY</name>
<evidence type="ECO:0000259" key="2">
    <source>
        <dbReference type="PROSITE" id="PS51747"/>
    </source>
</evidence>
<dbReference type="EMBL" id="HE573025">
    <property type="protein sequence ID" value="CCC50273.1"/>
    <property type="molecule type" value="Genomic_DNA"/>
</dbReference>
<dbReference type="GO" id="GO:0005829">
    <property type="term" value="C:cytosol"/>
    <property type="evidence" value="ECO:0007669"/>
    <property type="project" value="TreeGrafter"/>
</dbReference>
<dbReference type="InterPro" id="IPR002125">
    <property type="entry name" value="CMP_dCMP_dom"/>
</dbReference>
<feature type="domain" description="CMP/dCMP-type deaminase" evidence="2">
    <location>
        <begin position="19"/>
        <end position="160"/>
    </location>
</feature>
<dbReference type="GO" id="GO:0072527">
    <property type="term" value="P:pyrimidine-containing compound metabolic process"/>
    <property type="evidence" value="ECO:0007669"/>
    <property type="project" value="UniProtKB-ARBA"/>
</dbReference>
<evidence type="ECO:0000313" key="3">
    <source>
        <dbReference type="EMBL" id="CCC50273.1"/>
    </source>
</evidence>
<dbReference type="FunFam" id="3.40.140.10:FF:000088">
    <property type="entry name" value="Cytidine deaminase, putative"/>
    <property type="match status" value="1"/>
</dbReference>
<dbReference type="PANTHER" id="PTHR11644">
    <property type="entry name" value="CYTIDINE DEAMINASE"/>
    <property type="match status" value="1"/>
</dbReference>
<dbReference type="InterPro" id="IPR016193">
    <property type="entry name" value="Cytidine_deaminase-like"/>
</dbReference>
<dbReference type="Gene3D" id="3.40.140.10">
    <property type="entry name" value="Cytidine Deaminase, domain 2"/>
    <property type="match status" value="1"/>
</dbReference>
<dbReference type="Pfam" id="PF00383">
    <property type="entry name" value="dCMP_cyt_deam_1"/>
    <property type="match status" value="1"/>
</dbReference>
<dbReference type="InterPro" id="IPR050202">
    <property type="entry name" value="Cyt/Deoxycyt_deaminase"/>
</dbReference>
<organism evidence="3">
    <name type="scientific">Trypanosoma vivax (strain Y486)</name>
    <dbReference type="NCBI Taxonomy" id="1055687"/>
    <lineage>
        <taxon>Eukaryota</taxon>
        <taxon>Discoba</taxon>
        <taxon>Euglenozoa</taxon>
        <taxon>Kinetoplastea</taxon>
        <taxon>Metakinetoplastina</taxon>
        <taxon>Trypanosomatida</taxon>
        <taxon>Trypanosomatidae</taxon>
        <taxon>Trypanosoma</taxon>
        <taxon>Duttonella</taxon>
    </lineage>
</organism>
<dbReference type="VEuPathDB" id="TriTrypDB:TvY486_0900960"/>
<dbReference type="GO" id="GO:0004126">
    <property type="term" value="F:cytidine deaminase activity"/>
    <property type="evidence" value="ECO:0007669"/>
    <property type="project" value="TreeGrafter"/>
</dbReference>
<dbReference type="PANTHER" id="PTHR11644:SF2">
    <property type="entry name" value="CYTIDINE DEAMINASE"/>
    <property type="match status" value="1"/>
</dbReference>
<evidence type="ECO:0000256" key="1">
    <source>
        <dbReference type="ARBA" id="ARBA00006576"/>
    </source>
</evidence>
<dbReference type="PROSITE" id="PS51747">
    <property type="entry name" value="CYT_DCMP_DEAMINASES_2"/>
    <property type="match status" value="1"/>
</dbReference>
<dbReference type="CDD" id="cd01283">
    <property type="entry name" value="cytidine_deaminase"/>
    <property type="match status" value="1"/>
</dbReference>
<proteinExistence type="inferred from homology"/>
<protein>
    <submittedName>
        <fullName evidence="3">Putative cytidine deaminase-like protein</fullName>
    </submittedName>
</protein>